<comment type="caution">
    <text evidence="2">The sequence shown here is derived from an EMBL/GenBank/DDBJ whole genome shotgun (WGS) entry which is preliminary data.</text>
</comment>
<accession>A0A163BBB0</accession>
<keyword evidence="3" id="KW-1185">Reference proteome</keyword>
<gene>
    <name evidence="2" type="ORF">ST47_g7176</name>
</gene>
<sequence length="254" mass="27778">MDGLISIPDWMTVYYSLQGFLDHVYPPHLLQQAAADYQVLNGRAILAVRNDAVAVINAAMLAAFPGELVELVAVDSAEVEDNTTQDLPPVELLQSFEPPSLPPSRLLLKVGVPIMLLRNLYPSQGLCNGTRLAVTQISSRCIQARILSGEFAGQLRLLPRIRLTSTSRELLFIVSRVQFLVRLSFAITVNKSQGQSLSVVGVNLRYAVFTHGQLYVAMSRVTTLAGLSILLPAPDTSDEPSRTVPNIVYPEVLL</sequence>
<dbReference type="PANTHER" id="PTHR23274:SF51">
    <property type="entry name" value="OS03G0423850 PROTEIN"/>
    <property type="match status" value="1"/>
</dbReference>
<proteinExistence type="predicted"/>
<organism evidence="2 3">
    <name type="scientific">Didymella rabiei</name>
    <name type="common">Chickpea ascochyta blight fungus</name>
    <name type="synonym">Mycosphaerella rabiei</name>
    <dbReference type="NCBI Taxonomy" id="5454"/>
    <lineage>
        <taxon>Eukaryota</taxon>
        <taxon>Fungi</taxon>
        <taxon>Dikarya</taxon>
        <taxon>Ascomycota</taxon>
        <taxon>Pezizomycotina</taxon>
        <taxon>Dothideomycetes</taxon>
        <taxon>Pleosporomycetidae</taxon>
        <taxon>Pleosporales</taxon>
        <taxon>Pleosporineae</taxon>
        <taxon>Didymellaceae</taxon>
        <taxon>Ascochyta</taxon>
    </lineage>
</organism>
<dbReference type="SUPFAM" id="SSF52540">
    <property type="entry name" value="P-loop containing nucleoside triphosphate hydrolases"/>
    <property type="match status" value="1"/>
</dbReference>
<evidence type="ECO:0000259" key="1">
    <source>
        <dbReference type="Pfam" id="PF21530"/>
    </source>
</evidence>
<dbReference type="CDD" id="cd18809">
    <property type="entry name" value="SF1_C_RecD"/>
    <property type="match status" value="1"/>
</dbReference>
<dbReference type="EMBL" id="JYNV01000241">
    <property type="protein sequence ID" value="KZM21670.1"/>
    <property type="molecule type" value="Genomic_DNA"/>
</dbReference>
<reference evidence="2 3" key="1">
    <citation type="journal article" date="2016" name="Sci. Rep.">
        <title>Draft genome sequencing and secretome analysis of fungal phytopathogen Ascochyta rabiei provides insight into the necrotrophic effector repertoire.</title>
        <authorList>
            <person name="Verma S."/>
            <person name="Gazara R.K."/>
            <person name="Nizam S."/>
            <person name="Parween S."/>
            <person name="Chattopadhyay D."/>
            <person name="Verma P.K."/>
        </authorList>
    </citation>
    <scope>NUCLEOTIDE SEQUENCE [LARGE SCALE GENOMIC DNA]</scope>
    <source>
        <strain evidence="2 3">ArDII</strain>
    </source>
</reference>
<dbReference type="Proteomes" id="UP000076837">
    <property type="component" value="Unassembled WGS sequence"/>
</dbReference>
<name>A0A163BBB0_DIDRA</name>
<dbReference type="InterPro" id="IPR027417">
    <property type="entry name" value="P-loop_NTPase"/>
</dbReference>
<dbReference type="GO" id="GO:0006260">
    <property type="term" value="P:DNA replication"/>
    <property type="evidence" value="ECO:0007669"/>
    <property type="project" value="TreeGrafter"/>
</dbReference>
<protein>
    <submittedName>
        <fullName evidence="2">ATP binding</fullName>
    </submittedName>
</protein>
<dbReference type="Pfam" id="PF21530">
    <property type="entry name" value="Pif1_2B_dom"/>
    <property type="match status" value="1"/>
</dbReference>
<feature type="domain" description="DNA helicase Pif1-like 2B" evidence="1">
    <location>
        <begin position="91"/>
        <end position="136"/>
    </location>
</feature>
<dbReference type="STRING" id="5454.A0A163BBB0"/>
<dbReference type="AlphaFoldDB" id="A0A163BBB0"/>
<dbReference type="PANTHER" id="PTHR23274">
    <property type="entry name" value="DNA HELICASE-RELATED"/>
    <property type="match status" value="1"/>
</dbReference>
<dbReference type="GO" id="GO:0005657">
    <property type="term" value="C:replication fork"/>
    <property type="evidence" value="ECO:0007669"/>
    <property type="project" value="TreeGrafter"/>
</dbReference>
<evidence type="ECO:0000313" key="3">
    <source>
        <dbReference type="Proteomes" id="UP000076837"/>
    </source>
</evidence>
<dbReference type="InterPro" id="IPR049163">
    <property type="entry name" value="Pif1-like_2B_dom"/>
</dbReference>
<evidence type="ECO:0000313" key="2">
    <source>
        <dbReference type="EMBL" id="KZM21670.1"/>
    </source>
</evidence>